<keyword evidence="2" id="KW-0812">Transmembrane</keyword>
<dbReference type="EMBL" id="VFPH01000002">
    <property type="protein sequence ID" value="TQM37307.1"/>
    <property type="molecule type" value="Genomic_DNA"/>
</dbReference>
<keyword evidence="2" id="KW-1133">Transmembrane helix</keyword>
<keyword evidence="4" id="KW-1185">Reference proteome</keyword>
<gene>
    <name evidence="3" type="ORF">FB388_4516</name>
</gene>
<dbReference type="PIRSF" id="PIRSF010219">
    <property type="entry name" value="UCP010219"/>
    <property type="match status" value="1"/>
</dbReference>
<feature type="transmembrane region" description="Helical" evidence="2">
    <location>
        <begin position="41"/>
        <end position="62"/>
    </location>
</feature>
<feature type="transmembrane region" description="Helical" evidence="2">
    <location>
        <begin position="162"/>
        <end position="183"/>
    </location>
</feature>
<comment type="caution">
    <text evidence="3">The sequence shown here is derived from an EMBL/GenBank/DDBJ whole genome shotgun (WGS) entry which is preliminary data.</text>
</comment>
<dbReference type="Pfam" id="PF11361">
    <property type="entry name" value="DUF3159"/>
    <property type="match status" value="1"/>
</dbReference>
<evidence type="ECO:0000313" key="3">
    <source>
        <dbReference type="EMBL" id="TQM37307.1"/>
    </source>
</evidence>
<evidence type="ECO:0000313" key="4">
    <source>
        <dbReference type="Proteomes" id="UP000319818"/>
    </source>
</evidence>
<feature type="region of interest" description="Disordered" evidence="1">
    <location>
        <begin position="1"/>
        <end position="32"/>
    </location>
</feature>
<reference evidence="3 4" key="1">
    <citation type="submission" date="2019-06" db="EMBL/GenBank/DDBJ databases">
        <title>Sequencing the genomes of 1000 actinobacteria strains.</title>
        <authorList>
            <person name="Klenk H.-P."/>
        </authorList>
    </citation>
    <scope>NUCLEOTIDE SEQUENCE [LARGE SCALE GENOMIC DNA]</scope>
    <source>
        <strain evidence="3 4">DSM 45511</strain>
    </source>
</reference>
<dbReference type="Proteomes" id="UP000319818">
    <property type="component" value="Unassembled WGS sequence"/>
</dbReference>
<feature type="compositionally biased region" description="Pro residues" evidence="1">
    <location>
        <begin position="1"/>
        <end position="16"/>
    </location>
</feature>
<feature type="transmembrane region" description="Helical" evidence="2">
    <location>
        <begin position="92"/>
        <end position="110"/>
    </location>
</feature>
<organism evidence="3 4">
    <name type="scientific">Pseudonocardia cypriaca</name>
    <dbReference type="NCBI Taxonomy" id="882449"/>
    <lineage>
        <taxon>Bacteria</taxon>
        <taxon>Bacillati</taxon>
        <taxon>Actinomycetota</taxon>
        <taxon>Actinomycetes</taxon>
        <taxon>Pseudonocardiales</taxon>
        <taxon>Pseudonocardiaceae</taxon>
        <taxon>Pseudonocardia</taxon>
    </lineage>
</organism>
<protein>
    <submittedName>
        <fullName evidence="3">Uncharacterized protein DUF3159</fullName>
    </submittedName>
</protein>
<feature type="transmembrane region" description="Helical" evidence="2">
    <location>
        <begin position="195"/>
        <end position="219"/>
    </location>
</feature>
<proteinExistence type="predicted"/>
<evidence type="ECO:0000256" key="2">
    <source>
        <dbReference type="SAM" id="Phobius"/>
    </source>
</evidence>
<feature type="transmembrane region" description="Helical" evidence="2">
    <location>
        <begin position="116"/>
        <end position="141"/>
    </location>
</feature>
<accession>A0A543FTY6</accession>
<feature type="transmembrane region" description="Helical" evidence="2">
    <location>
        <begin position="68"/>
        <end position="85"/>
    </location>
</feature>
<keyword evidence="2" id="KW-0472">Membrane</keyword>
<name>A0A543FTY6_9PSEU</name>
<dbReference type="InterPro" id="IPR016566">
    <property type="entry name" value="UCP010219"/>
</dbReference>
<evidence type="ECO:0000256" key="1">
    <source>
        <dbReference type="SAM" id="MobiDB-lite"/>
    </source>
</evidence>
<sequence>MTHGPTPGPTPGPPPESRTDGPAAGPPPQEREFPTLLEQMGGVQGVVASTIPVAVFVVVNVVFGLQPALISALAAGAAIAVWRIVRKQALQPAVSGLLGVGVAAFIAYRTGEARGFYLPGLLFSAACGLAFLVSIVVRWPLAGVIWHAVNGNGQTWRSDPRLLRAYTFATALWTVVFASRVVVQGWLYKADEETWLGVARLAMGFPLVGLALLGTIWAVRRAGREPAPA</sequence>
<dbReference type="AlphaFoldDB" id="A0A543FTY6"/>
<dbReference type="RefSeq" id="WP_246122280.1">
    <property type="nucleotide sequence ID" value="NZ_VFPH01000002.1"/>
</dbReference>